<gene>
    <name evidence="1" type="ORF">BECKLFY1418A_GA0070994_11923</name>
</gene>
<accession>A0A450VC65</accession>
<evidence type="ECO:0000313" key="1">
    <source>
        <dbReference type="EMBL" id="VFK02360.1"/>
    </source>
</evidence>
<organism evidence="1">
    <name type="scientific">Candidatus Kentrum sp. LFY</name>
    <dbReference type="NCBI Taxonomy" id="2126342"/>
    <lineage>
        <taxon>Bacteria</taxon>
        <taxon>Pseudomonadati</taxon>
        <taxon>Pseudomonadota</taxon>
        <taxon>Gammaproteobacteria</taxon>
        <taxon>Candidatus Kentrum</taxon>
    </lineage>
</organism>
<proteinExistence type="predicted"/>
<reference evidence="1" key="1">
    <citation type="submission" date="2019-02" db="EMBL/GenBank/DDBJ databases">
        <authorList>
            <person name="Gruber-Vodicka R. H."/>
            <person name="Seah K. B. B."/>
        </authorList>
    </citation>
    <scope>NUCLEOTIDE SEQUENCE</scope>
    <source>
        <strain evidence="1">BECK_M6</strain>
    </source>
</reference>
<name>A0A450VC65_9GAMM</name>
<dbReference type="AlphaFoldDB" id="A0A450VC65"/>
<dbReference type="EMBL" id="CAADFH010000192">
    <property type="protein sequence ID" value="VFK02360.1"/>
    <property type="molecule type" value="Genomic_DNA"/>
</dbReference>
<sequence>MKKVDFCDKYPYLKDHVLEQGYIKDTLTNDEIADIFATFLDHLYIKSKKLSDCYKRAMKDIFARGIDWGVMLSHIDFLYMELSKGRKNIATREEIQKIQEYMGVLENDMPYGAMNEVIPR</sequence>
<protein>
    <submittedName>
        <fullName evidence="1">Uncharacterized protein</fullName>
    </submittedName>
</protein>